<name>A0ABQ3ISY3_9PSEU</name>
<evidence type="ECO:0000256" key="3">
    <source>
        <dbReference type="ARBA" id="ARBA00022692"/>
    </source>
</evidence>
<dbReference type="RefSeq" id="WP_191244868.1">
    <property type="nucleotide sequence ID" value="NZ_BNAU01000002.1"/>
</dbReference>
<feature type="compositionally biased region" description="Low complexity" evidence="6">
    <location>
        <begin position="1"/>
        <end position="58"/>
    </location>
</feature>
<evidence type="ECO:0000256" key="6">
    <source>
        <dbReference type="SAM" id="MobiDB-lite"/>
    </source>
</evidence>
<evidence type="ECO:0000256" key="4">
    <source>
        <dbReference type="ARBA" id="ARBA00022989"/>
    </source>
</evidence>
<dbReference type="EMBL" id="BNAU01000002">
    <property type="protein sequence ID" value="GHE93167.1"/>
    <property type="molecule type" value="Genomic_DNA"/>
</dbReference>
<protein>
    <submittedName>
        <fullName evidence="9">RDD family protein</fullName>
    </submittedName>
</protein>
<proteinExistence type="predicted"/>
<feature type="transmembrane region" description="Helical" evidence="7">
    <location>
        <begin position="138"/>
        <end position="155"/>
    </location>
</feature>
<reference evidence="10" key="1">
    <citation type="journal article" date="2019" name="Int. J. Syst. Evol. Microbiol.">
        <title>The Global Catalogue of Microorganisms (GCM) 10K type strain sequencing project: providing services to taxonomists for standard genome sequencing and annotation.</title>
        <authorList>
            <consortium name="The Broad Institute Genomics Platform"/>
            <consortium name="The Broad Institute Genome Sequencing Center for Infectious Disease"/>
            <person name="Wu L."/>
            <person name="Ma J."/>
        </authorList>
    </citation>
    <scope>NUCLEOTIDE SEQUENCE [LARGE SCALE GENOMIC DNA]</scope>
    <source>
        <strain evidence="10">CGMCC 4.7677</strain>
    </source>
</reference>
<dbReference type="InterPro" id="IPR010432">
    <property type="entry name" value="RDD"/>
</dbReference>
<evidence type="ECO:0000313" key="10">
    <source>
        <dbReference type="Proteomes" id="UP000605897"/>
    </source>
</evidence>
<evidence type="ECO:0000256" key="1">
    <source>
        <dbReference type="ARBA" id="ARBA00004651"/>
    </source>
</evidence>
<evidence type="ECO:0000256" key="2">
    <source>
        <dbReference type="ARBA" id="ARBA00022475"/>
    </source>
</evidence>
<keyword evidence="4 7" id="KW-1133">Transmembrane helix</keyword>
<keyword evidence="5 7" id="KW-0472">Membrane</keyword>
<organism evidence="9 10">
    <name type="scientific">Amycolatopsis deserti</name>
    <dbReference type="NCBI Taxonomy" id="185696"/>
    <lineage>
        <taxon>Bacteria</taxon>
        <taxon>Bacillati</taxon>
        <taxon>Actinomycetota</taxon>
        <taxon>Actinomycetes</taxon>
        <taxon>Pseudonocardiales</taxon>
        <taxon>Pseudonocardiaceae</taxon>
        <taxon>Amycolatopsis</taxon>
    </lineage>
</organism>
<keyword evidence="3 7" id="KW-0812">Transmembrane</keyword>
<comment type="caution">
    <text evidence="9">The sequence shown here is derived from an EMBL/GenBank/DDBJ whole genome shotgun (WGS) entry which is preliminary data.</text>
</comment>
<comment type="subcellular location">
    <subcellularLocation>
        <location evidence="1">Cell membrane</location>
        <topology evidence="1">Multi-pass membrane protein</topology>
    </subcellularLocation>
</comment>
<evidence type="ECO:0000256" key="7">
    <source>
        <dbReference type="SAM" id="Phobius"/>
    </source>
</evidence>
<evidence type="ECO:0000259" key="8">
    <source>
        <dbReference type="Pfam" id="PF06271"/>
    </source>
</evidence>
<accession>A0ABQ3ISY3</accession>
<dbReference type="Pfam" id="PF06271">
    <property type="entry name" value="RDD"/>
    <property type="match status" value="1"/>
</dbReference>
<gene>
    <name evidence="9" type="ORF">GCM10017786_27400</name>
</gene>
<evidence type="ECO:0000256" key="5">
    <source>
        <dbReference type="ARBA" id="ARBA00023136"/>
    </source>
</evidence>
<feature type="domain" description="RDD" evidence="8">
    <location>
        <begin position="99"/>
        <end position="238"/>
    </location>
</feature>
<dbReference type="Proteomes" id="UP000605897">
    <property type="component" value="Unassembled WGS sequence"/>
</dbReference>
<dbReference type="PANTHER" id="PTHR36115:SF4">
    <property type="entry name" value="MEMBRANE PROTEIN"/>
    <property type="match status" value="1"/>
</dbReference>
<dbReference type="InterPro" id="IPR051791">
    <property type="entry name" value="Pra-immunoreactive"/>
</dbReference>
<keyword evidence="2" id="KW-1003">Cell membrane</keyword>
<sequence>MTNPYDQQPGQQPYGQYPQTGQQPYGQPSGGFQQPYPQPGYPQSGYPQPGYPQSPAYGMPQGHPGQPPYGRVPPMPGQAHIVVPGSQIQFRHTPPLVLATMGSRFLARVVDGLIIGVPLTILVLILQLAVLAGDPDTWWIFFLFLPLTSLSVLVYEGTMLATRGATVGKNVAGIRVVTEQSAGQPGAGIGGGPAFTRLATMVLPGLIPCIGGLVELLVVLSPFFDEQARQGWHDKAAKTYAISTKAMY</sequence>
<feature type="transmembrane region" description="Helical" evidence="7">
    <location>
        <begin position="109"/>
        <end position="132"/>
    </location>
</feature>
<keyword evidence="10" id="KW-1185">Reference proteome</keyword>
<feature type="region of interest" description="Disordered" evidence="6">
    <location>
        <begin position="1"/>
        <end position="76"/>
    </location>
</feature>
<dbReference type="PANTHER" id="PTHR36115">
    <property type="entry name" value="PROLINE-RICH ANTIGEN HOMOLOG-RELATED"/>
    <property type="match status" value="1"/>
</dbReference>
<feature type="compositionally biased region" description="Pro residues" evidence="6">
    <location>
        <begin position="65"/>
        <end position="76"/>
    </location>
</feature>
<evidence type="ECO:0000313" key="9">
    <source>
        <dbReference type="EMBL" id="GHE93167.1"/>
    </source>
</evidence>